<keyword evidence="3 5" id="KW-1133">Transmembrane helix</keyword>
<dbReference type="EMBL" id="JBHRTK010000010">
    <property type="protein sequence ID" value="MFC3206325.1"/>
    <property type="molecule type" value="Genomic_DNA"/>
</dbReference>
<evidence type="ECO:0000256" key="4">
    <source>
        <dbReference type="ARBA" id="ARBA00023136"/>
    </source>
</evidence>
<feature type="transmembrane region" description="Helical" evidence="5">
    <location>
        <begin position="200"/>
        <end position="233"/>
    </location>
</feature>
<evidence type="ECO:0000313" key="8">
    <source>
        <dbReference type="Proteomes" id="UP001595583"/>
    </source>
</evidence>
<evidence type="ECO:0000256" key="5">
    <source>
        <dbReference type="SAM" id="Phobius"/>
    </source>
</evidence>
<evidence type="ECO:0000259" key="6">
    <source>
        <dbReference type="Pfam" id="PF04932"/>
    </source>
</evidence>
<comment type="subcellular location">
    <subcellularLocation>
        <location evidence="1">Membrane</location>
        <topology evidence="1">Multi-pass membrane protein</topology>
    </subcellularLocation>
</comment>
<evidence type="ECO:0000313" key="7">
    <source>
        <dbReference type="EMBL" id="MFC3206325.1"/>
    </source>
</evidence>
<dbReference type="RefSeq" id="WP_378220137.1">
    <property type="nucleotide sequence ID" value="NZ_JBHRTK010000010.1"/>
</dbReference>
<dbReference type="PANTHER" id="PTHR37422:SF13">
    <property type="entry name" value="LIPOPOLYSACCHARIDE BIOSYNTHESIS PROTEIN PA4999-RELATED"/>
    <property type="match status" value="1"/>
</dbReference>
<feature type="transmembrane region" description="Helical" evidence="5">
    <location>
        <begin position="133"/>
        <end position="153"/>
    </location>
</feature>
<comment type="caution">
    <text evidence="7">The sequence shown here is derived from an EMBL/GenBank/DDBJ whole genome shotgun (WGS) entry which is preliminary data.</text>
</comment>
<keyword evidence="2 5" id="KW-0812">Transmembrane</keyword>
<feature type="transmembrane region" description="Helical" evidence="5">
    <location>
        <begin position="110"/>
        <end position="127"/>
    </location>
</feature>
<feature type="transmembrane region" description="Helical" evidence="5">
    <location>
        <begin position="335"/>
        <end position="356"/>
    </location>
</feature>
<name>A0ABV7K7P6_9HYPH</name>
<keyword evidence="7" id="KW-0436">Ligase</keyword>
<feature type="domain" description="O-antigen ligase-related" evidence="6">
    <location>
        <begin position="203"/>
        <end position="347"/>
    </location>
</feature>
<feature type="transmembrane region" description="Helical" evidence="5">
    <location>
        <begin position="391"/>
        <end position="410"/>
    </location>
</feature>
<keyword evidence="8" id="KW-1185">Reference proteome</keyword>
<feature type="transmembrane region" description="Helical" evidence="5">
    <location>
        <begin position="174"/>
        <end position="194"/>
    </location>
</feature>
<dbReference type="InterPro" id="IPR051533">
    <property type="entry name" value="WaaL-like"/>
</dbReference>
<reference evidence="8" key="1">
    <citation type="journal article" date="2019" name="Int. J. Syst. Evol. Microbiol.">
        <title>The Global Catalogue of Microorganisms (GCM) 10K type strain sequencing project: providing services to taxonomists for standard genome sequencing and annotation.</title>
        <authorList>
            <consortium name="The Broad Institute Genomics Platform"/>
            <consortium name="The Broad Institute Genome Sequencing Center for Infectious Disease"/>
            <person name="Wu L."/>
            <person name="Ma J."/>
        </authorList>
    </citation>
    <scope>NUCLEOTIDE SEQUENCE [LARGE SCALE GENOMIC DNA]</scope>
    <source>
        <strain evidence="8">KCTC 52165</strain>
    </source>
</reference>
<proteinExistence type="predicted"/>
<organism evidence="7 8">
    <name type="scientific">Aquamicrobium soli</name>
    <dbReference type="NCBI Taxonomy" id="1811518"/>
    <lineage>
        <taxon>Bacteria</taxon>
        <taxon>Pseudomonadati</taxon>
        <taxon>Pseudomonadota</taxon>
        <taxon>Alphaproteobacteria</taxon>
        <taxon>Hyphomicrobiales</taxon>
        <taxon>Phyllobacteriaceae</taxon>
        <taxon>Aquamicrobium</taxon>
    </lineage>
</organism>
<sequence length="436" mass="46919">MAGEATAQEDDGGVVTSYGRIRLGNVSIPWRGIECWGVPIALYLQSDATGGLSANVILLPAFAITVMLVANNIEQILLTLRHRPLITFLFVLPFLSVAWSTSGSISLRRALALTLSMALAYIIAIRFTPRQFLFVIVAALFPALLFSLVLLVVAPSTVRMPDGSISGLFSHKNLLGWHAAVALLAGAILTWEGAVSRRLGLIVVATSLVCLLASGSATGLLSVLVALLLVLFFRRLKRLKGIGRVALVLLTLNGAGAAYFIGSEIVVPSLAALGKDTSLTGRVPMWRLEDEAIAQKPLLGYGYQAFWSGGSSAGWKIKAEIDWGSPNAHSGYRDILLSFGLLGFVPFMVLVVRTLVKGASLHIAAPDNSWLGLNVLIGMLLTINVTESIFYMPYNFLFIIFVAALLMISIRKPDFYVPRQVTGFSPATAALSYSRR</sequence>
<evidence type="ECO:0000256" key="1">
    <source>
        <dbReference type="ARBA" id="ARBA00004141"/>
    </source>
</evidence>
<evidence type="ECO:0000256" key="2">
    <source>
        <dbReference type="ARBA" id="ARBA00022692"/>
    </source>
</evidence>
<protein>
    <submittedName>
        <fullName evidence="7">O-antigen ligase family protein</fullName>
    </submittedName>
</protein>
<feature type="transmembrane region" description="Helical" evidence="5">
    <location>
        <begin position="368"/>
        <end position="385"/>
    </location>
</feature>
<keyword evidence="4 5" id="KW-0472">Membrane</keyword>
<accession>A0ABV7K7P6</accession>
<dbReference type="PANTHER" id="PTHR37422">
    <property type="entry name" value="TEICHURONIC ACID BIOSYNTHESIS PROTEIN TUAE"/>
    <property type="match status" value="1"/>
</dbReference>
<feature type="transmembrane region" description="Helical" evidence="5">
    <location>
        <begin position="245"/>
        <end position="262"/>
    </location>
</feature>
<evidence type="ECO:0000256" key="3">
    <source>
        <dbReference type="ARBA" id="ARBA00022989"/>
    </source>
</evidence>
<feature type="transmembrane region" description="Helical" evidence="5">
    <location>
        <begin position="52"/>
        <end position="73"/>
    </location>
</feature>
<dbReference type="Proteomes" id="UP001595583">
    <property type="component" value="Unassembled WGS sequence"/>
</dbReference>
<gene>
    <name evidence="7" type="ORF">ACFOHJ_08895</name>
</gene>
<feature type="transmembrane region" description="Helical" evidence="5">
    <location>
        <begin position="85"/>
        <end position="103"/>
    </location>
</feature>
<dbReference type="Pfam" id="PF04932">
    <property type="entry name" value="Wzy_C"/>
    <property type="match status" value="1"/>
</dbReference>
<dbReference type="InterPro" id="IPR007016">
    <property type="entry name" value="O-antigen_ligase-rel_domated"/>
</dbReference>
<dbReference type="GO" id="GO:0016874">
    <property type="term" value="F:ligase activity"/>
    <property type="evidence" value="ECO:0007669"/>
    <property type="project" value="UniProtKB-KW"/>
</dbReference>